<evidence type="ECO:0000259" key="9">
    <source>
        <dbReference type="Pfam" id="PF07992"/>
    </source>
</evidence>
<organism evidence="10 11">
    <name type="scientific">Xylocopilactobacillus apicola</name>
    <dbReference type="NCBI Taxonomy" id="2932184"/>
    <lineage>
        <taxon>Bacteria</taxon>
        <taxon>Bacillati</taxon>
        <taxon>Bacillota</taxon>
        <taxon>Bacilli</taxon>
        <taxon>Lactobacillales</taxon>
        <taxon>Lactobacillaceae</taxon>
        <taxon>Xylocopilactobacillus</taxon>
    </lineage>
</organism>
<sequence length="447" mass="48542">MKVAVIGCTHAGTFSAQEILTQHPDAQVTVYERNDNLSFLSCGIALWVGNNVSDPKKMFYSSPEALTKLGATMKMEHDVTDVDLDQKTVTATNLKTGETKTEAFDKIVITTGSKPVVPNLPGIHGDKVYQCKNWNDANRIKEASEKISSAVVIGAGYIGAEIAEQLSLINKEVTLIDGLDRVLANNFDQKVTDRIEDEYRNHGVKLALGEMVKSFNEENDQVTVETDKGSYTADIAVLAIGFLPRTDLFTDKLDMLPNGAIITNEYMETSKKDVFAAGDASSVFYNPTGKADYIPLATNAVRQGILVGNNIEKPTVKYLGTQATSAVELYGYALAASGLNAMGAKKRGVEIEEVSIEPDYRPDFMPTTTKVLCTLVWDPTNRQVLGGSFMAKHDISQAANVISLAIQSKMTIDDLAMVDFFFQPNFDQPINYIGAVASAACAKSSSK</sequence>
<dbReference type="PRINTS" id="PR00411">
    <property type="entry name" value="PNDRDTASEI"/>
</dbReference>
<keyword evidence="3" id="KW-0285">Flavoprotein</keyword>
<evidence type="ECO:0000259" key="8">
    <source>
        <dbReference type="Pfam" id="PF02852"/>
    </source>
</evidence>
<dbReference type="Gene3D" id="3.50.50.60">
    <property type="entry name" value="FAD/NAD(P)-binding domain"/>
    <property type="match status" value="2"/>
</dbReference>
<evidence type="ECO:0000256" key="3">
    <source>
        <dbReference type="ARBA" id="ARBA00022630"/>
    </source>
</evidence>
<feature type="domain" description="Pyridine nucleotide-disulphide oxidoreductase dimerisation" evidence="8">
    <location>
        <begin position="332"/>
        <end position="427"/>
    </location>
</feature>
<dbReference type="InterPro" id="IPR016156">
    <property type="entry name" value="FAD/NAD-linked_Rdtase_dimer_sf"/>
</dbReference>
<dbReference type="SUPFAM" id="SSF51905">
    <property type="entry name" value="FAD/NAD(P)-binding domain"/>
    <property type="match status" value="1"/>
</dbReference>
<dbReference type="Pfam" id="PF02852">
    <property type="entry name" value="Pyr_redox_dim"/>
    <property type="match status" value="1"/>
</dbReference>
<dbReference type="KEGG" id="xap:XA3_14520"/>
<evidence type="ECO:0000256" key="7">
    <source>
        <dbReference type="ARBA" id="ARBA00023284"/>
    </source>
</evidence>
<evidence type="ECO:0000256" key="1">
    <source>
        <dbReference type="ARBA" id="ARBA00001974"/>
    </source>
</evidence>
<evidence type="ECO:0000256" key="6">
    <source>
        <dbReference type="ARBA" id="ARBA00023097"/>
    </source>
</evidence>
<dbReference type="InterPro" id="IPR004099">
    <property type="entry name" value="Pyr_nucl-diS_OxRdtase_dimer"/>
</dbReference>
<dbReference type="PANTHER" id="PTHR43429">
    <property type="entry name" value="PYRIDINE NUCLEOTIDE-DISULFIDE OXIDOREDUCTASE DOMAIN-CONTAINING"/>
    <property type="match status" value="1"/>
</dbReference>
<evidence type="ECO:0000256" key="4">
    <source>
        <dbReference type="ARBA" id="ARBA00022827"/>
    </source>
</evidence>
<dbReference type="RefSeq" id="WP_317634826.1">
    <property type="nucleotide sequence ID" value="NZ_AP026802.1"/>
</dbReference>
<evidence type="ECO:0000313" key="11">
    <source>
        <dbReference type="Proteomes" id="UP001321861"/>
    </source>
</evidence>
<protein>
    <submittedName>
        <fullName evidence="10">Pyridine nucleotide-disulfide oxidoreductase</fullName>
    </submittedName>
</protein>
<dbReference type="PANTHER" id="PTHR43429:SF1">
    <property type="entry name" value="NAD(P)H SULFUR OXIDOREDUCTASE (COA-DEPENDENT)"/>
    <property type="match status" value="1"/>
</dbReference>
<reference evidence="10 11" key="1">
    <citation type="journal article" date="2023" name="Microbiol. Spectr.">
        <title>Symbiosis of Carpenter Bees with Uncharacterized Lactic Acid Bacteria Showing NAD Auxotrophy.</title>
        <authorList>
            <person name="Kawasaki S."/>
            <person name="Ozawa K."/>
            <person name="Mori T."/>
            <person name="Yamamoto A."/>
            <person name="Ito M."/>
            <person name="Ohkuma M."/>
            <person name="Sakamoto M."/>
            <person name="Matsutani M."/>
        </authorList>
    </citation>
    <scope>NUCLEOTIDE SEQUENCE [LARGE SCALE GENOMIC DNA]</scope>
    <source>
        <strain evidence="10 11">XA3</strain>
    </source>
</reference>
<proteinExistence type="inferred from homology"/>
<evidence type="ECO:0000256" key="5">
    <source>
        <dbReference type="ARBA" id="ARBA00023002"/>
    </source>
</evidence>
<dbReference type="Pfam" id="PF07992">
    <property type="entry name" value="Pyr_redox_2"/>
    <property type="match status" value="1"/>
</dbReference>
<dbReference type="PRINTS" id="PR00368">
    <property type="entry name" value="FADPNR"/>
</dbReference>
<evidence type="ECO:0000256" key="2">
    <source>
        <dbReference type="ARBA" id="ARBA00009130"/>
    </source>
</evidence>
<comment type="similarity">
    <text evidence="2">Belongs to the class-III pyridine nucleotide-disulfide oxidoreductase family.</text>
</comment>
<keyword evidence="5" id="KW-0560">Oxidoreductase</keyword>
<dbReference type="InterPro" id="IPR050260">
    <property type="entry name" value="FAD-bd_OxRdtase"/>
</dbReference>
<keyword evidence="6" id="KW-0558">Oxidation</keyword>
<feature type="domain" description="FAD/NAD(P)-binding" evidence="9">
    <location>
        <begin position="1"/>
        <end position="304"/>
    </location>
</feature>
<dbReference type="SUPFAM" id="SSF55424">
    <property type="entry name" value="FAD/NAD-linked reductases, dimerisation (C-terminal) domain"/>
    <property type="match status" value="1"/>
</dbReference>
<dbReference type="Proteomes" id="UP001321861">
    <property type="component" value="Chromosome"/>
</dbReference>
<dbReference type="GO" id="GO:0016491">
    <property type="term" value="F:oxidoreductase activity"/>
    <property type="evidence" value="ECO:0007669"/>
    <property type="project" value="UniProtKB-KW"/>
</dbReference>
<keyword evidence="11" id="KW-1185">Reference proteome</keyword>
<dbReference type="InterPro" id="IPR036188">
    <property type="entry name" value="FAD/NAD-bd_sf"/>
</dbReference>
<comment type="cofactor">
    <cofactor evidence="1">
        <name>FAD</name>
        <dbReference type="ChEBI" id="CHEBI:57692"/>
    </cofactor>
</comment>
<dbReference type="InterPro" id="IPR023753">
    <property type="entry name" value="FAD/NAD-binding_dom"/>
</dbReference>
<evidence type="ECO:0000313" key="10">
    <source>
        <dbReference type="EMBL" id="BDR59011.1"/>
    </source>
</evidence>
<keyword evidence="7" id="KW-0676">Redox-active center</keyword>
<name>A0AAU9DKE2_9LACO</name>
<accession>A0AAU9DKE2</accession>
<keyword evidence="4" id="KW-0274">FAD</keyword>
<gene>
    <name evidence="10" type="ORF">XA3_14520</name>
</gene>
<dbReference type="Gene3D" id="3.30.390.30">
    <property type="match status" value="1"/>
</dbReference>
<dbReference type="EMBL" id="AP026802">
    <property type="protein sequence ID" value="BDR59011.1"/>
    <property type="molecule type" value="Genomic_DNA"/>
</dbReference>
<dbReference type="AlphaFoldDB" id="A0AAU9DKE2"/>